<organism evidence="6 7">
    <name type="scientific">Corynebacterium felinum</name>
    <dbReference type="NCBI Taxonomy" id="131318"/>
    <lineage>
        <taxon>Bacteria</taxon>
        <taxon>Bacillati</taxon>
        <taxon>Actinomycetota</taxon>
        <taxon>Actinomycetes</taxon>
        <taxon>Mycobacteriales</taxon>
        <taxon>Corynebacteriaceae</taxon>
        <taxon>Corynebacterium</taxon>
    </lineage>
</organism>
<feature type="domain" description="ATP-grasp" evidence="5">
    <location>
        <begin position="116"/>
        <end position="317"/>
    </location>
</feature>
<keyword evidence="1" id="KW-0436">Ligase</keyword>
<dbReference type="SUPFAM" id="SSF56059">
    <property type="entry name" value="Glutathione synthetase ATP-binding domain-like"/>
    <property type="match status" value="1"/>
</dbReference>
<protein>
    <recommendedName>
        <fullName evidence="5">ATP-grasp domain-containing protein</fullName>
    </recommendedName>
</protein>
<reference evidence="6 7" key="1">
    <citation type="submission" date="2023-07" db="EMBL/GenBank/DDBJ databases">
        <title>Sequencing the genomes of 1000 actinobacteria strains.</title>
        <authorList>
            <person name="Klenk H.-P."/>
        </authorList>
    </citation>
    <scope>NUCLEOTIDE SEQUENCE [LARGE SCALE GENOMIC DNA]</scope>
    <source>
        <strain evidence="6 7">DSM 44508</strain>
    </source>
</reference>
<keyword evidence="7" id="KW-1185">Reference proteome</keyword>
<evidence type="ECO:0000259" key="5">
    <source>
        <dbReference type="PROSITE" id="PS50975"/>
    </source>
</evidence>
<dbReference type="Proteomes" id="UP001183619">
    <property type="component" value="Unassembled WGS sequence"/>
</dbReference>
<dbReference type="PANTHER" id="PTHR43585">
    <property type="entry name" value="FUMIPYRROLE BIOSYNTHESIS PROTEIN C"/>
    <property type="match status" value="1"/>
</dbReference>
<sequence length="415" mass="46548">MNILLCKYDISDEMPLWFVDYADEVHLVLDEFDKSRDLPSEVLSNMTSIHYVTSFDSFESVTGVVAEIKETNIHIDVVASFTEFSQIGAAYIAQLLGVKHQSVAVAAATRDKRLMKMRARSSGIPCARFLSIPTRENVDSLRDLSRLTFPVVIKPAAGMSTMSTEIAGNEAKAREIIMGLDIPPQFGSKQIIVEEFIEGDEFLVDAIWDNGECVHFSIAKYMSPRLRANEPKGINGCFIVREDENYNFYRQVRDFHDRINKAFEVMDGATHLEFFQLRDGSLVFSELATRLGGGGSPPMIRGSLGFDIRELWAAQQAKAIEKMSPSRESIFPAVGFFNLEPSHPGFIKSVPDIDSIRNEQGILEARLMTEVGRFHSREHPSEWGIFLVIGGKTSDELVDKFLEISENYPIETSSP</sequence>
<dbReference type="InterPro" id="IPR011761">
    <property type="entry name" value="ATP-grasp"/>
</dbReference>
<name>A0ABU2B739_9CORY</name>
<dbReference type="Gene3D" id="3.30.470.20">
    <property type="entry name" value="ATP-grasp fold, B domain"/>
    <property type="match status" value="1"/>
</dbReference>
<dbReference type="Gene3D" id="3.40.50.20">
    <property type="match status" value="1"/>
</dbReference>
<dbReference type="PANTHER" id="PTHR43585:SF2">
    <property type="entry name" value="ATP-GRASP ENZYME FSQD"/>
    <property type="match status" value="1"/>
</dbReference>
<keyword evidence="3 4" id="KW-0067">ATP-binding</keyword>
<keyword evidence="2 4" id="KW-0547">Nucleotide-binding</keyword>
<dbReference type="InterPro" id="IPR013815">
    <property type="entry name" value="ATP_grasp_subdomain_1"/>
</dbReference>
<dbReference type="EMBL" id="JAVDYF010000001">
    <property type="protein sequence ID" value="MDR7354428.1"/>
    <property type="molecule type" value="Genomic_DNA"/>
</dbReference>
<dbReference type="PROSITE" id="PS50975">
    <property type="entry name" value="ATP_GRASP"/>
    <property type="match status" value="1"/>
</dbReference>
<dbReference type="Pfam" id="PF13535">
    <property type="entry name" value="ATP-grasp_4"/>
    <property type="match status" value="1"/>
</dbReference>
<accession>A0ABU2B739</accession>
<evidence type="ECO:0000256" key="2">
    <source>
        <dbReference type="ARBA" id="ARBA00022741"/>
    </source>
</evidence>
<comment type="caution">
    <text evidence="6">The sequence shown here is derived from an EMBL/GenBank/DDBJ whole genome shotgun (WGS) entry which is preliminary data.</text>
</comment>
<dbReference type="Gene3D" id="3.30.1490.20">
    <property type="entry name" value="ATP-grasp fold, A domain"/>
    <property type="match status" value="1"/>
</dbReference>
<gene>
    <name evidence="6" type="ORF">J2S37_000966</name>
</gene>
<dbReference type="RefSeq" id="WP_277104034.1">
    <property type="nucleotide sequence ID" value="NZ_BAAAJS010000035.1"/>
</dbReference>
<evidence type="ECO:0000256" key="3">
    <source>
        <dbReference type="ARBA" id="ARBA00022840"/>
    </source>
</evidence>
<evidence type="ECO:0000256" key="1">
    <source>
        <dbReference type="ARBA" id="ARBA00022598"/>
    </source>
</evidence>
<evidence type="ECO:0000313" key="6">
    <source>
        <dbReference type="EMBL" id="MDR7354428.1"/>
    </source>
</evidence>
<proteinExistence type="predicted"/>
<evidence type="ECO:0000313" key="7">
    <source>
        <dbReference type="Proteomes" id="UP001183619"/>
    </source>
</evidence>
<evidence type="ECO:0000256" key="4">
    <source>
        <dbReference type="PROSITE-ProRule" id="PRU00409"/>
    </source>
</evidence>
<dbReference type="InterPro" id="IPR052032">
    <property type="entry name" value="ATP-dep_AA_Ligase"/>
</dbReference>